<keyword evidence="1" id="KW-1133">Transmembrane helix</keyword>
<reference evidence="3" key="1">
    <citation type="journal article" date="2023" name="Mol. Biol. Evol.">
        <title>Third-Generation Sequencing Reveals the Adaptive Role of the Epigenome in Three Deep-Sea Polychaetes.</title>
        <authorList>
            <person name="Perez M."/>
            <person name="Aroh O."/>
            <person name="Sun Y."/>
            <person name="Lan Y."/>
            <person name="Juniper S.K."/>
            <person name="Young C.R."/>
            <person name="Angers B."/>
            <person name="Qian P.Y."/>
        </authorList>
    </citation>
    <scope>NUCLEOTIDE SEQUENCE</scope>
    <source>
        <strain evidence="3">P08H-3</strain>
    </source>
</reference>
<feature type="transmembrane region" description="Helical" evidence="1">
    <location>
        <begin position="25"/>
        <end position="43"/>
    </location>
</feature>
<dbReference type="InterPro" id="IPR001214">
    <property type="entry name" value="SET_dom"/>
</dbReference>
<dbReference type="EMBL" id="JAODUP010000527">
    <property type="protein sequence ID" value="KAK2147937.1"/>
    <property type="molecule type" value="Genomic_DNA"/>
</dbReference>
<evidence type="ECO:0000259" key="2">
    <source>
        <dbReference type="PROSITE" id="PS50280"/>
    </source>
</evidence>
<comment type="caution">
    <text evidence="3">The sequence shown here is derived from an EMBL/GenBank/DDBJ whole genome shotgun (WGS) entry which is preliminary data.</text>
</comment>
<dbReference type="PROSITE" id="PS50280">
    <property type="entry name" value="SET"/>
    <property type="match status" value="1"/>
</dbReference>
<organism evidence="3 4">
    <name type="scientific">Paralvinella palmiformis</name>
    <dbReference type="NCBI Taxonomy" id="53620"/>
    <lineage>
        <taxon>Eukaryota</taxon>
        <taxon>Metazoa</taxon>
        <taxon>Spiralia</taxon>
        <taxon>Lophotrochozoa</taxon>
        <taxon>Annelida</taxon>
        <taxon>Polychaeta</taxon>
        <taxon>Sedentaria</taxon>
        <taxon>Canalipalpata</taxon>
        <taxon>Terebellida</taxon>
        <taxon>Terebelliformia</taxon>
        <taxon>Alvinellidae</taxon>
        <taxon>Paralvinella</taxon>
    </lineage>
</organism>
<evidence type="ECO:0000313" key="3">
    <source>
        <dbReference type="EMBL" id="KAK2147937.1"/>
    </source>
</evidence>
<evidence type="ECO:0000313" key="4">
    <source>
        <dbReference type="Proteomes" id="UP001208570"/>
    </source>
</evidence>
<dbReference type="InterPro" id="IPR046341">
    <property type="entry name" value="SET_dom_sf"/>
</dbReference>
<dbReference type="SUPFAM" id="SSF82199">
    <property type="entry name" value="SET domain"/>
    <property type="match status" value="1"/>
</dbReference>
<gene>
    <name evidence="3" type="ORF">LSH36_527g00004</name>
</gene>
<sequence>MNNKIVNYSKASSNNINTNNNGQVFTYRLVPCCLFCIFIVIICRNCSATSVEKAKLTWIRHLKNELLRDRKQNQDGGRGRRAIKGDGVSKKNVALTRGSMLGSVFSGLRWPELHKGGFLPQELECPTSKDRRLTDTGRRIPIGTVERALKTLPKGFTVTWSSIAGAGMGVFATVFIREHTWLAEYEGRLIEWTENLTRTDTKKRLARLNRIMDYDLDIYSCLEQTSRFGMPKYLIDASRESSGNWLRYINMARWQSEQNVVPAQCGDKFFYRTSRPIVPGQELLTNYGRNYMAKLDIDAEMFYKR</sequence>
<keyword evidence="4" id="KW-1185">Reference proteome</keyword>
<keyword evidence="1" id="KW-0472">Membrane</keyword>
<keyword evidence="1" id="KW-0812">Transmembrane</keyword>
<protein>
    <recommendedName>
        <fullName evidence="2">SET domain-containing protein</fullName>
    </recommendedName>
</protein>
<dbReference type="SMART" id="SM00317">
    <property type="entry name" value="SET"/>
    <property type="match status" value="1"/>
</dbReference>
<dbReference type="Pfam" id="PF21549">
    <property type="entry name" value="PRDM2_PR"/>
    <property type="match status" value="1"/>
</dbReference>
<name>A0AAD9MW49_9ANNE</name>
<proteinExistence type="predicted"/>
<dbReference type="AlphaFoldDB" id="A0AAD9MW49"/>
<dbReference type="Proteomes" id="UP001208570">
    <property type="component" value="Unassembled WGS sequence"/>
</dbReference>
<feature type="domain" description="SET" evidence="2">
    <location>
        <begin position="154"/>
        <end position="288"/>
    </location>
</feature>
<evidence type="ECO:0000256" key="1">
    <source>
        <dbReference type="SAM" id="Phobius"/>
    </source>
</evidence>
<accession>A0AAD9MW49</accession>
<dbReference type="Gene3D" id="2.170.270.10">
    <property type="entry name" value="SET domain"/>
    <property type="match status" value="1"/>
</dbReference>